<sequence length="625" mass="70088">KMSIFIQLCINVYYFISNLSLLSLISIGILALIFFGVYIWYLSNRNKGKNPFSKECIRPHSALVVEKEKRKAVLKQKFFSSSIPPELDAIIIGSGIGGLSCAALLAKAGKKVLVLEQHDQAGGCCHTFIKKGFEFDVGIHYVGEVGGDTLTKVYIDQITDGQLKWAPVNDVIDFVEFNQINGKRTTHRILKGSAWKKELMQSFPNEHDAINKYFDAMKKARQIFSQTFVLKMLPIWIVMILIKTGIFQLLSHLPNFCSKSLNVFLSELTSNAELKAVLSYSFGDYGTQPRESPMIMQLILMQHYMYGGYYPVGGASEIAFNIIPVIEKTGGKVLTKASVVGFVIEDGRVTGVKIDGKSEPIHAPVIVSAIGFINTFSILPENYKIGFTDVLRKVKSGHGAISIFVGLDGSNEELNLQATNTWAFTNTDFDKSLDEYLALPKEQAGLKDIPLLFISFPSSKDPSWNERYPGKSNCTIVTLANWEWFGQWENEKKKKRGKEYEEIKTRIAERCWEQTLLYYPQLRNRRVYFEVGTPVTNKYYLGSNKGEIYGLDHSLDRFDPEIIAKLRPCTKIPGLFLTGQDITTAGFAGALYSGLLTASAVLNRNLANDLVKIKKEIRNSSKKSI</sequence>
<evidence type="ECO:0000256" key="3">
    <source>
        <dbReference type="ARBA" id="ARBA00022729"/>
    </source>
</evidence>
<dbReference type="InterPro" id="IPR036188">
    <property type="entry name" value="FAD/NAD-bd_sf"/>
</dbReference>
<evidence type="ECO:0000256" key="4">
    <source>
        <dbReference type="ARBA" id="ARBA00022827"/>
    </source>
</evidence>
<dbReference type="InterPro" id="IPR052206">
    <property type="entry name" value="Retinol_saturase"/>
</dbReference>
<evidence type="ECO:0000256" key="2">
    <source>
        <dbReference type="ARBA" id="ARBA00022630"/>
    </source>
</evidence>
<evidence type="ECO:0000256" key="7">
    <source>
        <dbReference type="SAM" id="Phobius"/>
    </source>
</evidence>
<keyword evidence="7" id="KW-0472">Membrane</keyword>
<name>T2MBB5_HYDVU</name>
<comment type="similarity">
    <text evidence="1">Belongs to the carotenoid/retinoid oxidoreductase family. CrtISO subfamily.</text>
</comment>
<keyword evidence="5" id="KW-0521">NADP</keyword>
<feature type="transmembrane region" description="Helical" evidence="7">
    <location>
        <begin position="228"/>
        <end position="250"/>
    </location>
</feature>
<reference evidence="8" key="1">
    <citation type="journal article" date="2013" name="Genome Biol. Evol.">
        <title>Punctuated emergences of genetic and phenotypic innovations in eumetazoan, bilaterian, euteleostome, and hominidae ancestors.</title>
        <authorList>
            <person name="Wenger Y."/>
            <person name="Galliot B."/>
        </authorList>
    </citation>
    <scope>NUCLEOTIDE SEQUENCE</scope>
    <source>
        <tissue evidence="8">Whole animals</tissue>
    </source>
</reference>
<feature type="non-terminal residue" evidence="8">
    <location>
        <position position="1"/>
    </location>
</feature>
<dbReference type="PANTHER" id="PTHR46091:SF3">
    <property type="entry name" value="AMINE OXIDASE DOMAIN-CONTAINING PROTEIN"/>
    <property type="match status" value="1"/>
</dbReference>
<dbReference type="Gene3D" id="3.50.50.60">
    <property type="entry name" value="FAD/NAD(P)-binding domain"/>
    <property type="match status" value="2"/>
</dbReference>
<keyword evidence="4" id="KW-0274">FAD</keyword>
<dbReference type="EMBL" id="HAAD01003212">
    <property type="protein sequence ID" value="CDG69444.1"/>
    <property type="molecule type" value="mRNA"/>
</dbReference>
<evidence type="ECO:0000313" key="8">
    <source>
        <dbReference type="EMBL" id="CDG69444.1"/>
    </source>
</evidence>
<gene>
    <name evidence="8" type="primary">RETSAT</name>
</gene>
<proteinExistence type="evidence at transcript level"/>
<dbReference type="AlphaFoldDB" id="T2MBB5"/>
<protein>
    <submittedName>
        <fullName evidence="8">All-trans-retinol 13,14-reductase</fullName>
    </submittedName>
</protein>
<feature type="transmembrane region" description="Helical" evidence="7">
    <location>
        <begin position="89"/>
        <end position="106"/>
    </location>
</feature>
<evidence type="ECO:0000256" key="1">
    <source>
        <dbReference type="ARBA" id="ARBA00005855"/>
    </source>
</evidence>
<evidence type="ECO:0000256" key="6">
    <source>
        <dbReference type="ARBA" id="ARBA00023027"/>
    </source>
</evidence>
<keyword evidence="6" id="KW-0520">NAD</keyword>
<keyword evidence="7" id="KW-1133">Transmembrane helix</keyword>
<feature type="transmembrane region" description="Helical" evidence="7">
    <location>
        <begin position="12"/>
        <end position="41"/>
    </location>
</feature>
<dbReference type="PANTHER" id="PTHR46091">
    <property type="entry name" value="BLR7054 PROTEIN"/>
    <property type="match status" value="1"/>
</dbReference>
<accession>T2MBB5</accession>
<evidence type="ECO:0000256" key="5">
    <source>
        <dbReference type="ARBA" id="ARBA00022857"/>
    </source>
</evidence>
<keyword evidence="7" id="KW-0812">Transmembrane</keyword>
<organism evidence="8">
    <name type="scientific">Hydra vulgaris</name>
    <name type="common">Hydra</name>
    <name type="synonym">Hydra attenuata</name>
    <dbReference type="NCBI Taxonomy" id="6087"/>
    <lineage>
        <taxon>Eukaryota</taxon>
        <taxon>Metazoa</taxon>
        <taxon>Cnidaria</taxon>
        <taxon>Hydrozoa</taxon>
        <taxon>Hydroidolina</taxon>
        <taxon>Anthoathecata</taxon>
        <taxon>Aplanulata</taxon>
        <taxon>Hydridae</taxon>
        <taxon>Hydra</taxon>
    </lineage>
</organism>
<keyword evidence="3" id="KW-0732">Signal</keyword>
<keyword evidence="2" id="KW-0285">Flavoprotein</keyword>
<dbReference type="Pfam" id="PF13450">
    <property type="entry name" value="NAD_binding_8"/>
    <property type="match status" value="1"/>
</dbReference>
<dbReference type="OrthoDB" id="38045at2759"/>
<dbReference type="SUPFAM" id="SSF51905">
    <property type="entry name" value="FAD/NAD(P)-binding domain"/>
    <property type="match status" value="1"/>
</dbReference>